<proteinExistence type="predicted"/>
<dbReference type="EMBL" id="JABEZW010229402">
    <property type="protein sequence ID" value="MBA0789384.1"/>
    <property type="molecule type" value="Genomic_DNA"/>
</dbReference>
<comment type="caution">
    <text evidence="3">The sequence shown here is derived from an EMBL/GenBank/DDBJ whole genome shotgun (WGS) entry which is preliminary data.</text>
</comment>
<keyword evidence="1" id="KW-0175">Coiled coil</keyword>
<keyword evidence="4" id="KW-1185">Reference proteome</keyword>
<dbReference type="PANTHER" id="PTHR48200:SF1">
    <property type="entry name" value="AMINOTRANSFERASE-LIKE PLANT MOBILE DOMAIN-CONTAINING PROTEIN"/>
    <property type="match status" value="1"/>
</dbReference>
<dbReference type="Pfam" id="PF24924">
    <property type="entry name" value="DUF7745"/>
    <property type="match status" value="1"/>
</dbReference>
<organism evidence="3 4">
    <name type="scientific">Gossypium trilobum</name>
    <dbReference type="NCBI Taxonomy" id="34281"/>
    <lineage>
        <taxon>Eukaryota</taxon>
        <taxon>Viridiplantae</taxon>
        <taxon>Streptophyta</taxon>
        <taxon>Embryophyta</taxon>
        <taxon>Tracheophyta</taxon>
        <taxon>Spermatophyta</taxon>
        <taxon>Magnoliopsida</taxon>
        <taxon>eudicotyledons</taxon>
        <taxon>Gunneridae</taxon>
        <taxon>Pentapetalae</taxon>
        <taxon>rosids</taxon>
        <taxon>malvids</taxon>
        <taxon>Malvales</taxon>
        <taxon>Malvaceae</taxon>
        <taxon>Malvoideae</taxon>
        <taxon>Gossypium</taxon>
    </lineage>
</organism>
<feature type="coiled-coil region" evidence="1">
    <location>
        <begin position="346"/>
        <end position="499"/>
    </location>
</feature>
<protein>
    <recommendedName>
        <fullName evidence="2">DUF7745 domain-containing protein</fullName>
    </recommendedName>
</protein>
<evidence type="ECO:0000313" key="3">
    <source>
        <dbReference type="EMBL" id="MBA0789384.1"/>
    </source>
</evidence>
<dbReference type="AlphaFoldDB" id="A0A7J9FWR0"/>
<dbReference type="Proteomes" id="UP000593568">
    <property type="component" value="Unassembled WGS sequence"/>
</dbReference>
<evidence type="ECO:0000256" key="1">
    <source>
        <dbReference type="SAM" id="Coils"/>
    </source>
</evidence>
<evidence type="ECO:0000313" key="4">
    <source>
        <dbReference type="Proteomes" id="UP000593568"/>
    </source>
</evidence>
<evidence type="ECO:0000259" key="2">
    <source>
        <dbReference type="Pfam" id="PF24924"/>
    </source>
</evidence>
<accession>A0A7J9FWR0</accession>
<sequence length="500" mass="58501">MAFQLHGISLRKALVHIRLLDRKLIMEKGFLDKVEDNAAARTWCEAIQREKGDSLAEGYVSELWDFTCISVTQNSLQELKEIWDQWNDEVRQLFCSNYGDLPYLLDMKIQVDRAYSRAVSVSTFLKKLMNISRMSEQWVAARIKQKGDSRCIPWKNLKDIILAHPDTKKKVDVFALSKYGLVIFPKALGHVDEAVTYLFDRLDKRVTPVPTILAETFRSLNAYRRAGEGRFIGCAQLLLTCYTEKGDILKEKWTAILQNLQEEDVEWRAPRLLPDEILYRCGDFEWVPLLGIWGAIGYAPLLGDGCKKKIREISNAWNQNRRMKRFAVGPMMTPEYNKWWDFETRNVELAKKIEQMEEEKMNLRLDMDVQKLEAEKLEKGKNKAEEDLDSLKTDYKKLRLSMRTTGLGKTSEQWRKEIRGEKNKADRWERKFQEVQVRNEVLERSLSENRKEKDELKDSVAELERSLHQYQNQNSAMELRASLSKIEEMKGRIEELESAL</sequence>
<feature type="domain" description="DUF7745" evidence="2">
    <location>
        <begin position="103"/>
        <end position="302"/>
    </location>
</feature>
<dbReference type="InterPro" id="IPR056647">
    <property type="entry name" value="DUF7745"/>
</dbReference>
<gene>
    <name evidence="3" type="ORF">Gotri_025954</name>
</gene>
<reference evidence="3 4" key="1">
    <citation type="journal article" date="2019" name="Genome Biol. Evol.">
        <title>Insights into the evolution of the New World diploid cottons (Gossypium, subgenus Houzingenia) based on genome sequencing.</title>
        <authorList>
            <person name="Grover C.E."/>
            <person name="Arick M.A. 2nd"/>
            <person name="Thrash A."/>
            <person name="Conover J.L."/>
            <person name="Sanders W.S."/>
            <person name="Peterson D.G."/>
            <person name="Frelichowski J.E."/>
            <person name="Scheffler J.A."/>
            <person name="Scheffler B.E."/>
            <person name="Wendel J.F."/>
        </authorList>
    </citation>
    <scope>NUCLEOTIDE SEQUENCE [LARGE SCALE GENOMIC DNA]</scope>
    <source>
        <strain evidence="3">8</strain>
        <tissue evidence="3">Leaf</tissue>
    </source>
</reference>
<name>A0A7J9FWR0_9ROSI</name>
<dbReference type="PANTHER" id="PTHR48200">
    <property type="entry name" value="PROTEIN, PUTATIVE-RELATED"/>
    <property type="match status" value="1"/>
</dbReference>